<dbReference type="Proteomes" id="UP000321816">
    <property type="component" value="Chromosome"/>
</dbReference>
<sequence length="258" mass="29374">MKETIETIKKLLSETWEENEQIRRWRQDERAGVRKMIERWDSEQVKLKTLQQQWTEMCEYERYMRQNGADYVAGIDEVGRGPLAGPVTAAAVILKNDSQLLGLTDSKKLTKQKREVFNRWIEKNAWIGIGEASPEEIDRINIYEASKLAMTRAVENLPVAPDALLIDAMKLPVDIQQLSLIKGDSRSVSIAAASITAKVARDQFMTELHGLYPEYGFQKHAGYGTKAHLEAVKTYGILPEHRKSFAPVKELAGEIDWE</sequence>
<feature type="binding site" evidence="14 15">
    <location>
        <position position="77"/>
    </location>
    <ligand>
        <name>a divalent metal cation</name>
        <dbReference type="ChEBI" id="CHEBI:60240"/>
    </ligand>
</feature>
<dbReference type="GO" id="GO:0030145">
    <property type="term" value="F:manganese ion binding"/>
    <property type="evidence" value="ECO:0007669"/>
    <property type="project" value="UniProtKB-UniRule"/>
</dbReference>
<evidence type="ECO:0000256" key="9">
    <source>
        <dbReference type="ARBA" id="ARBA00022722"/>
    </source>
</evidence>
<dbReference type="AlphaFoldDB" id="A0A5C7FMB0"/>
<dbReference type="GO" id="GO:0003723">
    <property type="term" value="F:RNA binding"/>
    <property type="evidence" value="ECO:0007669"/>
    <property type="project" value="UniProtKB-UniRule"/>
</dbReference>
<dbReference type="GO" id="GO:0005737">
    <property type="term" value="C:cytoplasm"/>
    <property type="evidence" value="ECO:0007669"/>
    <property type="project" value="UniProtKB-SubCell"/>
</dbReference>
<dbReference type="Gene3D" id="3.30.420.10">
    <property type="entry name" value="Ribonuclease H-like superfamily/Ribonuclease H"/>
    <property type="match status" value="1"/>
</dbReference>
<evidence type="ECO:0000256" key="6">
    <source>
        <dbReference type="ARBA" id="ARBA00012180"/>
    </source>
</evidence>
<keyword evidence="11 14" id="KW-0255">Endonuclease</keyword>
<dbReference type="InterPro" id="IPR022898">
    <property type="entry name" value="RNase_HII"/>
</dbReference>
<feature type="domain" description="RNase H type-2" evidence="17">
    <location>
        <begin position="70"/>
        <end position="257"/>
    </location>
</feature>
<evidence type="ECO:0000256" key="14">
    <source>
        <dbReference type="HAMAP-Rule" id="MF_00052"/>
    </source>
</evidence>
<dbReference type="HAMAP" id="MF_00052_B">
    <property type="entry name" value="RNase_HII_B"/>
    <property type="match status" value="1"/>
</dbReference>
<dbReference type="OrthoDB" id="9803420at2"/>
<organism evidence="18 19">
    <name type="scientific">Alkalicoccus halolimnae</name>
    <dbReference type="NCBI Taxonomy" id="1667239"/>
    <lineage>
        <taxon>Bacteria</taxon>
        <taxon>Bacillati</taxon>
        <taxon>Bacillota</taxon>
        <taxon>Bacilli</taxon>
        <taxon>Bacillales</taxon>
        <taxon>Bacillaceae</taxon>
        <taxon>Alkalicoccus</taxon>
    </lineage>
</organism>
<evidence type="ECO:0000256" key="4">
    <source>
        <dbReference type="ARBA" id="ARBA00004496"/>
    </source>
</evidence>
<keyword evidence="8 14" id="KW-0963">Cytoplasm</keyword>
<evidence type="ECO:0000313" key="19">
    <source>
        <dbReference type="Proteomes" id="UP000321816"/>
    </source>
</evidence>
<comment type="catalytic activity">
    <reaction evidence="1 14 15 16">
        <text>Endonucleolytic cleavage to 5'-phosphomonoester.</text>
        <dbReference type="EC" id="3.1.26.4"/>
    </reaction>
</comment>
<keyword evidence="12 14" id="KW-0378">Hydrolase</keyword>
<evidence type="ECO:0000256" key="2">
    <source>
        <dbReference type="ARBA" id="ARBA00001946"/>
    </source>
</evidence>
<accession>A0A5C7FMB0</accession>
<keyword evidence="9 14" id="KW-0540">Nuclease</keyword>
<evidence type="ECO:0000256" key="5">
    <source>
        <dbReference type="ARBA" id="ARBA00007383"/>
    </source>
</evidence>
<dbReference type="Pfam" id="PF01351">
    <property type="entry name" value="RNase_HII"/>
    <property type="match status" value="1"/>
</dbReference>
<evidence type="ECO:0000256" key="7">
    <source>
        <dbReference type="ARBA" id="ARBA00019179"/>
    </source>
</evidence>
<dbReference type="PANTHER" id="PTHR10954:SF18">
    <property type="entry name" value="RIBONUCLEASE HII"/>
    <property type="match status" value="1"/>
</dbReference>
<dbReference type="FunFam" id="3.30.420.10:FF:000006">
    <property type="entry name" value="Ribonuclease HII"/>
    <property type="match status" value="1"/>
</dbReference>
<dbReference type="PROSITE" id="PS51975">
    <property type="entry name" value="RNASE_H_2"/>
    <property type="match status" value="1"/>
</dbReference>
<comment type="similarity">
    <text evidence="5 14 16">Belongs to the RNase HII family.</text>
</comment>
<proteinExistence type="inferred from homology"/>
<comment type="cofactor">
    <cofactor evidence="2">
        <name>Mg(2+)</name>
        <dbReference type="ChEBI" id="CHEBI:18420"/>
    </cofactor>
</comment>
<evidence type="ECO:0000256" key="3">
    <source>
        <dbReference type="ARBA" id="ARBA00004065"/>
    </source>
</evidence>
<name>A0A5C7FMB0_9BACI</name>
<dbReference type="CDD" id="cd07182">
    <property type="entry name" value="RNase_HII_bacteria_HII_like"/>
    <property type="match status" value="1"/>
</dbReference>
<dbReference type="InterPro" id="IPR024567">
    <property type="entry name" value="RNase_HII/HIII_dom"/>
</dbReference>
<dbReference type="NCBIfam" id="NF000594">
    <property type="entry name" value="PRK00015.1-1"/>
    <property type="match status" value="1"/>
</dbReference>
<keyword evidence="19" id="KW-1185">Reference proteome</keyword>
<evidence type="ECO:0000256" key="12">
    <source>
        <dbReference type="ARBA" id="ARBA00022801"/>
    </source>
</evidence>
<dbReference type="RefSeq" id="WP_147802501.1">
    <property type="nucleotide sequence ID" value="NZ_CP144914.1"/>
</dbReference>
<dbReference type="InterPro" id="IPR012337">
    <property type="entry name" value="RNaseH-like_sf"/>
</dbReference>
<dbReference type="GO" id="GO:0032299">
    <property type="term" value="C:ribonuclease H2 complex"/>
    <property type="evidence" value="ECO:0007669"/>
    <property type="project" value="TreeGrafter"/>
</dbReference>
<dbReference type="EMBL" id="CP144914">
    <property type="protein sequence ID" value="WWD81641.1"/>
    <property type="molecule type" value="Genomic_DNA"/>
</dbReference>
<gene>
    <name evidence="14" type="primary">rnhB</name>
    <name evidence="18" type="ORF">FTX54_009365</name>
</gene>
<dbReference type="SUPFAM" id="SSF53098">
    <property type="entry name" value="Ribonuclease H-like"/>
    <property type="match status" value="1"/>
</dbReference>
<dbReference type="EC" id="3.1.26.4" evidence="6 14"/>
<comment type="function">
    <text evidence="3 14 16">Endonuclease that specifically degrades the RNA of RNA-DNA hybrids.</text>
</comment>
<evidence type="ECO:0000259" key="17">
    <source>
        <dbReference type="PROSITE" id="PS51975"/>
    </source>
</evidence>
<dbReference type="NCBIfam" id="NF000595">
    <property type="entry name" value="PRK00015.1-3"/>
    <property type="match status" value="1"/>
</dbReference>
<keyword evidence="10 14" id="KW-0479">Metal-binding</keyword>
<dbReference type="GO" id="GO:0004523">
    <property type="term" value="F:RNA-DNA hybrid ribonuclease activity"/>
    <property type="evidence" value="ECO:0007669"/>
    <property type="project" value="UniProtKB-UniRule"/>
</dbReference>
<evidence type="ECO:0000256" key="8">
    <source>
        <dbReference type="ARBA" id="ARBA00022490"/>
    </source>
</evidence>
<evidence type="ECO:0000256" key="11">
    <source>
        <dbReference type="ARBA" id="ARBA00022759"/>
    </source>
</evidence>
<evidence type="ECO:0000313" key="18">
    <source>
        <dbReference type="EMBL" id="WWD81641.1"/>
    </source>
</evidence>
<evidence type="ECO:0000256" key="1">
    <source>
        <dbReference type="ARBA" id="ARBA00000077"/>
    </source>
</evidence>
<reference evidence="18 19" key="1">
    <citation type="submission" date="2024-01" db="EMBL/GenBank/DDBJ databases">
        <title>Complete Genome Sequence of Alkalicoccus halolimnae BZ-SZ-XJ29T, a Moderately Halophilic Bacterium Isolated from a Salt Lake.</title>
        <authorList>
            <person name="Zhao B."/>
        </authorList>
    </citation>
    <scope>NUCLEOTIDE SEQUENCE [LARGE SCALE GENOMIC DNA]</scope>
    <source>
        <strain evidence="18 19">BZ-SZ-XJ29</strain>
    </source>
</reference>
<keyword evidence="13 14" id="KW-0464">Manganese</keyword>
<dbReference type="PANTHER" id="PTHR10954">
    <property type="entry name" value="RIBONUCLEASE H2 SUBUNIT A"/>
    <property type="match status" value="1"/>
</dbReference>
<evidence type="ECO:0000256" key="13">
    <source>
        <dbReference type="ARBA" id="ARBA00023211"/>
    </source>
</evidence>
<protein>
    <recommendedName>
        <fullName evidence="7 14">Ribonuclease HII</fullName>
        <shortName evidence="14">RNase HII</shortName>
        <ecNumber evidence="6 14">3.1.26.4</ecNumber>
    </recommendedName>
</protein>
<feature type="binding site" evidence="14 15">
    <location>
        <position position="76"/>
    </location>
    <ligand>
        <name>a divalent metal cation</name>
        <dbReference type="ChEBI" id="CHEBI:60240"/>
    </ligand>
</feature>
<dbReference type="InterPro" id="IPR036397">
    <property type="entry name" value="RNaseH_sf"/>
</dbReference>
<dbReference type="InterPro" id="IPR001352">
    <property type="entry name" value="RNase_HII/HIII"/>
</dbReference>
<feature type="binding site" evidence="14 15">
    <location>
        <position position="167"/>
    </location>
    <ligand>
        <name>a divalent metal cation</name>
        <dbReference type="ChEBI" id="CHEBI:60240"/>
    </ligand>
</feature>
<evidence type="ECO:0000256" key="16">
    <source>
        <dbReference type="RuleBase" id="RU003515"/>
    </source>
</evidence>
<comment type="cofactor">
    <cofactor evidence="14 15">
        <name>Mn(2+)</name>
        <dbReference type="ChEBI" id="CHEBI:29035"/>
    </cofactor>
    <cofactor evidence="14 15">
        <name>Mg(2+)</name>
        <dbReference type="ChEBI" id="CHEBI:18420"/>
    </cofactor>
    <text evidence="14 15">Manganese or magnesium. Binds 1 divalent metal ion per monomer in the absence of substrate. May bind a second metal ion after substrate binding.</text>
</comment>
<dbReference type="GO" id="GO:0043137">
    <property type="term" value="P:DNA replication, removal of RNA primer"/>
    <property type="evidence" value="ECO:0007669"/>
    <property type="project" value="TreeGrafter"/>
</dbReference>
<evidence type="ECO:0000256" key="15">
    <source>
        <dbReference type="PROSITE-ProRule" id="PRU01319"/>
    </source>
</evidence>
<dbReference type="KEGG" id="ahal:FTX54_009365"/>
<dbReference type="GO" id="GO:0006298">
    <property type="term" value="P:mismatch repair"/>
    <property type="evidence" value="ECO:0007669"/>
    <property type="project" value="TreeGrafter"/>
</dbReference>
<comment type="subcellular location">
    <subcellularLocation>
        <location evidence="4 14">Cytoplasm</location>
    </subcellularLocation>
</comment>
<evidence type="ECO:0000256" key="10">
    <source>
        <dbReference type="ARBA" id="ARBA00022723"/>
    </source>
</evidence>